<keyword evidence="4" id="KW-0378">Hydrolase</keyword>
<protein>
    <recommendedName>
        <fullName evidence="3 4">Phosphatase NudJ</fullName>
        <ecNumber evidence="4">3.6.1.-</ecNumber>
    </recommendedName>
</protein>
<evidence type="ECO:0000259" key="5">
    <source>
        <dbReference type="PROSITE" id="PS51462"/>
    </source>
</evidence>
<comment type="cofactor">
    <cofactor evidence="4">
        <name>Mg(2+)</name>
        <dbReference type="ChEBI" id="CHEBI:18420"/>
    </cofactor>
</comment>
<keyword evidence="7" id="KW-1185">Reference proteome</keyword>
<evidence type="ECO:0000256" key="4">
    <source>
        <dbReference type="RuleBase" id="RU364043"/>
    </source>
</evidence>
<evidence type="ECO:0000256" key="2">
    <source>
        <dbReference type="ARBA" id="ARBA00011245"/>
    </source>
</evidence>
<proteinExistence type="inferred from homology"/>
<dbReference type="InterPro" id="IPR033713">
    <property type="entry name" value="NudJ"/>
</dbReference>
<reference evidence="6" key="1">
    <citation type="submission" date="2017-03" db="EMBL/GenBank/DDBJ databases">
        <authorList>
            <consortium name="AG Boll"/>
        </authorList>
    </citation>
    <scope>NUCLEOTIDE SEQUENCE [LARGE SCALE GENOMIC DNA]</scope>
    <source>
        <strain evidence="6">Chol</strain>
    </source>
</reference>
<dbReference type="CDD" id="cd03675">
    <property type="entry name" value="NUDIX_Hydrolase"/>
    <property type="match status" value="1"/>
</dbReference>
<dbReference type="EMBL" id="LT837803">
    <property type="protein sequence ID" value="SMB26216.1"/>
    <property type="molecule type" value="Genomic_DNA"/>
</dbReference>
<dbReference type="EC" id="3.6.1.-" evidence="4"/>
<dbReference type="Pfam" id="PF00293">
    <property type="entry name" value="NUDIX"/>
    <property type="match status" value="1"/>
</dbReference>
<comment type="subunit">
    <text evidence="2 4">Monomer.</text>
</comment>
<evidence type="ECO:0000313" key="6">
    <source>
        <dbReference type="EMBL" id="SMB26216.1"/>
    </source>
</evidence>
<dbReference type="GO" id="GO:0017111">
    <property type="term" value="F:ribonucleoside triphosphate phosphatase activity"/>
    <property type="evidence" value="ECO:0007669"/>
    <property type="project" value="InterPro"/>
</dbReference>
<accession>A0A7Z7MV76</accession>
<dbReference type="Proteomes" id="UP000242886">
    <property type="component" value="Chromosome SDENCHOL"/>
</dbReference>
<evidence type="ECO:0000256" key="1">
    <source>
        <dbReference type="ARBA" id="ARBA00007608"/>
    </source>
</evidence>
<gene>
    <name evidence="4" type="primary">nudJ</name>
    <name evidence="6" type="ORF">SDENCHOL_20086</name>
</gene>
<dbReference type="Gene3D" id="3.90.79.10">
    <property type="entry name" value="Nucleoside Triphosphate Pyrophosphohydrolase"/>
    <property type="match status" value="1"/>
</dbReference>
<dbReference type="PANTHER" id="PTHR43222:SF11">
    <property type="entry name" value="PHOSPHATASE NUDJ"/>
    <property type="match status" value="1"/>
</dbReference>
<evidence type="ECO:0000256" key="3">
    <source>
        <dbReference type="ARBA" id="ARBA00015552"/>
    </source>
</evidence>
<dbReference type="PROSITE" id="PS51462">
    <property type="entry name" value="NUDIX"/>
    <property type="match status" value="1"/>
</dbReference>
<dbReference type="SUPFAM" id="SSF55811">
    <property type="entry name" value="Nudix"/>
    <property type="match status" value="1"/>
</dbReference>
<dbReference type="InterPro" id="IPR000086">
    <property type="entry name" value="NUDIX_hydrolase_dom"/>
</dbReference>
<sequence length="155" mass="17373">MSAIWKPHVTVAAVIERDGRFLLVEEEVGDGAGGVVVRYNQPAGHLDTGESLLQACARETLEETAWHFRPQALVGIYQWPSAQRDLTYLRFAYCGELGTEEAGRPLDAGILRALWLTLEEIQALAAQHRSPLILQCIRDYLAGNRYPLDLVKHYD</sequence>
<dbReference type="InterPro" id="IPR015797">
    <property type="entry name" value="NUDIX_hydrolase-like_dom_sf"/>
</dbReference>
<dbReference type="AlphaFoldDB" id="A0A7Z7MV76"/>
<dbReference type="GO" id="GO:0004787">
    <property type="term" value="F:thiamine diphosphate phosphatase activity"/>
    <property type="evidence" value="ECO:0007669"/>
    <property type="project" value="InterPro"/>
</dbReference>
<feature type="domain" description="Nudix hydrolase" evidence="5">
    <location>
        <begin position="6"/>
        <end position="138"/>
    </location>
</feature>
<comment type="similarity">
    <text evidence="1 4">Belongs to the Nudix hydrolase family. NudJ subfamily.</text>
</comment>
<keyword evidence="4" id="KW-0460">Magnesium</keyword>
<dbReference type="RefSeq" id="WP_154716631.1">
    <property type="nucleotide sequence ID" value="NZ_LT837803.1"/>
</dbReference>
<dbReference type="GO" id="GO:0017110">
    <property type="term" value="F:nucleoside diphosphate phosphatase activity"/>
    <property type="evidence" value="ECO:0007669"/>
    <property type="project" value="InterPro"/>
</dbReference>
<evidence type="ECO:0000313" key="7">
    <source>
        <dbReference type="Proteomes" id="UP000242886"/>
    </source>
</evidence>
<name>A0A7Z7MV76_9PROT</name>
<organism evidence="6 7">
    <name type="scientific">Sterolibacterium denitrificans</name>
    <dbReference type="NCBI Taxonomy" id="157592"/>
    <lineage>
        <taxon>Bacteria</taxon>
        <taxon>Pseudomonadati</taxon>
        <taxon>Pseudomonadota</taxon>
        <taxon>Betaproteobacteria</taxon>
        <taxon>Nitrosomonadales</taxon>
        <taxon>Sterolibacteriaceae</taxon>
        <taxon>Sterolibacterium</taxon>
    </lineage>
</organism>
<dbReference type="PANTHER" id="PTHR43222">
    <property type="entry name" value="NUDIX HYDROLASE 23"/>
    <property type="match status" value="1"/>
</dbReference>